<evidence type="ECO:0000256" key="1">
    <source>
        <dbReference type="ARBA" id="ARBA00006479"/>
    </source>
</evidence>
<dbReference type="InterPro" id="IPR043129">
    <property type="entry name" value="ATPase_NBD"/>
</dbReference>
<dbReference type="PANTHER" id="PTHR18964:SF173">
    <property type="entry name" value="GLUCOKINASE"/>
    <property type="match status" value="1"/>
</dbReference>
<organism evidence="2 3">
    <name type="scientific">Leifsonia shinshuensis</name>
    <dbReference type="NCBI Taxonomy" id="150026"/>
    <lineage>
        <taxon>Bacteria</taxon>
        <taxon>Bacillati</taxon>
        <taxon>Actinomycetota</taxon>
        <taxon>Actinomycetes</taxon>
        <taxon>Micrococcales</taxon>
        <taxon>Microbacteriaceae</taxon>
        <taxon>Leifsonia</taxon>
    </lineage>
</organism>
<dbReference type="KEGG" id="lse:F1C12_09250"/>
<dbReference type="Gene3D" id="3.30.420.40">
    <property type="match status" value="2"/>
</dbReference>
<dbReference type="AlphaFoldDB" id="A0A7G6Y9Y2"/>
<dbReference type="InterPro" id="IPR000600">
    <property type="entry name" value="ROK"/>
</dbReference>
<dbReference type="EMBL" id="CP043641">
    <property type="protein sequence ID" value="QNE35297.1"/>
    <property type="molecule type" value="Genomic_DNA"/>
</dbReference>
<proteinExistence type="inferred from homology"/>
<sequence length="316" mass="31967">MVTIPTTRGATMNTLCIDFGGTEIKLGVLDGSRVLAATALPNSGGSGDLDAVRAASAAMGAAFDAVAIAVPGVADRSTASLVAAHGKYAWAHGLDLDAWSRRAFGVPAAVENDARAALLGEVVHGCAAGAQDAVLVTLGTGIGTAALAGGELLRGPHDHAGILGGHVTVDLDGPACTCGNVGCAEAAASTWALQRDAAADPALADALRREDGSAPGLRELIERRTAAAVAPVFDRYVRAWSAAVVAMCHAYDPEVVVVSGGALRAADVLLPRLTALVHAHLWSSSFRPPLLTPPEPEHSVLLGLSAASGRPRKDLP</sequence>
<evidence type="ECO:0000313" key="3">
    <source>
        <dbReference type="Proteomes" id="UP000515511"/>
    </source>
</evidence>
<protein>
    <submittedName>
        <fullName evidence="2">ROK family protein</fullName>
    </submittedName>
</protein>
<name>A0A7G6Y9Y2_9MICO</name>
<evidence type="ECO:0000313" key="2">
    <source>
        <dbReference type="EMBL" id="QNE35297.1"/>
    </source>
</evidence>
<accession>A0A7G6Y9Y2</accession>
<dbReference type="PANTHER" id="PTHR18964">
    <property type="entry name" value="ROK (REPRESSOR, ORF, KINASE) FAMILY"/>
    <property type="match status" value="1"/>
</dbReference>
<dbReference type="Proteomes" id="UP000515511">
    <property type="component" value="Chromosome"/>
</dbReference>
<dbReference type="SUPFAM" id="SSF53067">
    <property type="entry name" value="Actin-like ATPase domain"/>
    <property type="match status" value="1"/>
</dbReference>
<comment type="similarity">
    <text evidence="1">Belongs to the ROK (NagC/XylR) family.</text>
</comment>
<dbReference type="Pfam" id="PF00480">
    <property type="entry name" value="ROK"/>
    <property type="match status" value="1"/>
</dbReference>
<gene>
    <name evidence="2" type="ORF">F1C12_09250</name>
</gene>
<reference evidence="3" key="1">
    <citation type="submission" date="2019-09" db="EMBL/GenBank/DDBJ databases">
        <title>Antimicrobial potential of Antarctic Bacteria.</title>
        <authorList>
            <person name="Benaud N."/>
            <person name="Edwards R.J."/>
            <person name="Ferrari B.C."/>
        </authorList>
    </citation>
    <scope>NUCLEOTIDE SEQUENCE [LARGE SCALE GENOMIC DNA]</scope>
    <source>
        <strain evidence="3">INR9</strain>
    </source>
</reference>